<protein>
    <submittedName>
        <fullName evidence="10">Acyl-CoA dehydrogenase</fullName>
        <ecNumber evidence="10">1.3.99.-</ecNumber>
    </submittedName>
</protein>
<reference evidence="10 11" key="1">
    <citation type="submission" date="2017-03" db="EMBL/GenBank/DDBJ databases">
        <authorList>
            <person name="Afonso C.L."/>
            <person name="Miller P.J."/>
            <person name="Scott M.A."/>
            <person name="Spackman E."/>
            <person name="Goraichik I."/>
            <person name="Dimitrov K.M."/>
            <person name="Suarez D.L."/>
            <person name="Swayne D.E."/>
        </authorList>
    </citation>
    <scope>NUCLEOTIDE SEQUENCE [LARGE SCALE GENOMIC DNA]</scope>
    <source>
        <strain evidence="10 11">CECT 7691</strain>
    </source>
</reference>
<proteinExistence type="inferred from homology"/>
<dbReference type="InterPro" id="IPR046373">
    <property type="entry name" value="Acyl-CoA_Oxase/DH_mid-dom_sf"/>
</dbReference>
<evidence type="ECO:0000256" key="1">
    <source>
        <dbReference type="ARBA" id="ARBA00001974"/>
    </source>
</evidence>
<dbReference type="GO" id="GO:0050660">
    <property type="term" value="F:flavin adenine dinucleotide binding"/>
    <property type="evidence" value="ECO:0007669"/>
    <property type="project" value="InterPro"/>
</dbReference>
<feature type="domain" description="Acyl-CoA dehydrogenase/oxidase C-terminal" evidence="7">
    <location>
        <begin position="413"/>
        <end position="562"/>
    </location>
</feature>
<dbReference type="InterPro" id="IPR006091">
    <property type="entry name" value="Acyl-CoA_Oxase/DH_mid-dom"/>
</dbReference>
<dbReference type="SUPFAM" id="SSF47203">
    <property type="entry name" value="Acyl-CoA dehydrogenase C-terminal domain-like"/>
    <property type="match status" value="1"/>
</dbReference>
<feature type="domain" description="Acyl-CoA dehydrogenase/oxidase N-terminal" evidence="9">
    <location>
        <begin position="181"/>
        <end position="292"/>
    </location>
</feature>
<sequence>MTAAALEADAAGTGPLLDDLLAITGEAVEAAERYRSLVAERVAAQVGGADGRIDTARLEQEQFRAHGFAWIATYVEALRELRGWAVRLDDEGKLGEIERLILQAGFGEYLGQLAGGVAMTQGEIVRPAHFGLDEAAMASVLTPAVRRLIAAGDAPGVRAQIGTLIAEGTTTGDFGDPGLDETYTMIAQQFRRFADEKVVPFAHDWHLKDELIPMSVIEEMAELGVFGLTIPEDFGGLGLGKTSMCVVSEELSRGYIGVGSLGTRSEIAAELILLGGTDAQKTRWLPKIASGEILPTAVFTEPNTGSDLASLKTRARLDGDVYKVTGNKTWITHAARADVMTLLARTNPDAPGYKGLSMLLAEKPRGTEGDPFPAEGMSGGEIPVLGYRGMKEYEIGFDGFEVPKENLLGGSEGNGFKQLMQTFESARIQTAARALGVAQNALELGLAYARERIQFGKPIGAFPRVYGKLAWMATEIMIARQLTYASARAKDEGRRCDLEAGMAKLLAARVAWGAADNALQIHGGNGFAMEYPISRVLCDARILNIFEGAGEIQAQVIARRLLDGAN</sequence>
<dbReference type="InterPro" id="IPR013786">
    <property type="entry name" value="AcylCoA_DH/ox_N"/>
</dbReference>
<dbReference type="PROSITE" id="PS00073">
    <property type="entry name" value="ACYL_COA_DH_2"/>
    <property type="match status" value="1"/>
</dbReference>
<accession>A0A1Y5RVW9</accession>
<evidence type="ECO:0000313" key="11">
    <source>
        <dbReference type="Proteomes" id="UP000193200"/>
    </source>
</evidence>
<dbReference type="FunFam" id="2.40.110.10:FF:000015">
    <property type="entry name" value="Acyl-CoA dehydrogenase"/>
    <property type="match status" value="1"/>
</dbReference>
<dbReference type="PANTHER" id="PTHR43884:SF25">
    <property type="entry name" value="ACYL-COA DEHYDROGENASE YDBM-RELATED"/>
    <property type="match status" value="1"/>
</dbReference>
<evidence type="ECO:0000259" key="7">
    <source>
        <dbReference type="Pfam" id="PF00441"/>
    </source>
</evidence>
<dbReference type="InterPro" id="IPR009075">
    <property type="entry name" value="AcylCo_DH/oxidase_C"/>
</dbReference>
<dbReference type="InParanoid" id="A0A1Y5RVW9"/>
<dbReference type="Proteomes" id="UP000193200">
    <property type="component" value="Unassembled WGS sequence"/>
</dbReference>
<keyword evidence="3 6" id="KW-0285">Flavoprotein</keyword>
<dbReference type="OrthoDB" id="9775090at2"/>
<dbReference type="Gene3D" id="1.20.140.10">
    <property type="entry name" value="Butyryl-CoA Dehydrogenase, subunit A, domain 3"/>
    <property type="match status" value="1"/>
</dbReference>
<dbReference type="InterPro" id="IPR006089">
    <property type="entry name" value="Acyl-CoA_DH_CS"/>
</dbReference>
<dbReference type="RefSeq" id="WP_085882132.1">
    <property type="nucleotide sequence ID" value="NZ_FWFR01000001.1"/>
</dbReference>
<evidence type="ECO:0000256" key="6">
    <source>
        <dbReference type="RuleBase" id="RU362125"/>
    </source>
</evidence>
<dbReference type="FunFam" id="1.20.140.10:FF:000001">
    <property type="entry name" value="Acyl-CoA dehydrogenase"/>
    <property type="match status" value="1"/>
</dbReference>
<dbReference type="Gene3D" id="1.10.540.10">
    <property type="entry name" value="Acyl-CoA dehydrogenase/oxidase, N-terminal domain"/>
    <property type="match status" value="1"/>
</dbReference>
<dbReference type="InterPro" id="IPR036250">
    <property type="entry name" value="AcylCo_DH-like_C"/>
</dbReference>
<dbReference type="FunCoup" id="A0A1Y5RVW9">
    <property type="interactions" value="459"/>
</dbReference>
<organism evidence="10 11">
    <name type="scientific">Oceanibacterium hippocampi</name>
    <dbReference type="NCBI Taxonomy" id="745714"/>
    <lineage>
        <taxon>Bacteria</taxon>
        <taxon>Pseudomonadati</taxon>
        <taxon>Pseudomonadota</taxon>
        <taxon>Alphaproteobacteria</taxon>
        <taxon>Sneathiellales</taxon>
        <taxon>Sneathiellaceae</taxon>
        <taxon>Oceanibacterium</taxon>
    </lineage>
</organism>
<dbReference type="EMBL" id="FWFR01000001">
    <property type="protein sequence ID" value="SLN26660.1"/>
    <property type="molecule type" value="Genomic_DNA"/>
</dbReference>
<dbReference type="AlphaFoldDB" id="A0A1Y5RVW9"/>
<evidence type="ECO:0000259" key="9">
    <source>
        <dbReference type="Pfam" id="PF02771"/>
    </source>
</evidence>
<dbReference type="PANTHER" id="PTHR43884">
    <property type="entry name" value="ACYL-COA DEHYDROGENASE"/>
    <property type="match status" value="1"/>
</dbReference>
<name>A0A1Y5RVW9_9PROT</name>
<keyword evidence="11" id="KW-1185">Reference proteome</keyword>
<dbReference type="Gene3D" id="2.40.110.10">
    <property type="entry name" value="Butyryl-CoA Dehydrogenase, subunit A, domain 2"/>
    <property type="match status" value="1"/>
</dbReference>
<dbReference type="Pfam" id="PF00441">
    <property type="entry name" value="Acyl-CoA_dh_1"/>
    <property type="match status" value="1"/>
</dbReference>
<evidence type="ECO:0000256" key="3">
    <source>
        <dbReference type="ARBA" id="ARBA00022630"/>
    </source>
</evidence>
<dbReference type="SUPFAM" id="SSF56645">
    <property type="entry name" value="Acyl-CoA dehydrogenase NM domain-like"/>
    <property type="match status" value="1"/>
</dbReference>
<dbReference type="Pfam" id="PF02771">
    <property type="entry name" value="Acyl-CoA_dh_N"/>
    <property type="match status" value="1"/>
</dbReference>
<evidence type="ECO:0000256" key="2">
    <source>
        <dbReference type="ARBA" id="ARBA00009347"/>
    </source>
</evidence>
<dbReference type="InterPro" id="IPR009100">
    <property type="entry name" value="AcylCoA_DH/oxidase_NM_dom_sf"/>
</dbReference>
<evidence type="ECO:0000256" key="5">
    <source>
        <dbReference type="ARBA" id="ARBA00023002"/>
    </source>
</evidence>
<comment type="cofactor">
    <cofactor evidence="1 6">
        <name>FAD</name>
        <dbReference type="ChEBI" id="CHEBI:57692"/>
    </cofactor>
</comment>
<evidence type="ECO:0000259" key="8">
    <source>
        <dbReference type="Pfam" id="PF02770"/>
    </source>
</evidence>
<dbReference type="InterPro" id="IPR037069">
    <property type="entry name" value="AcylCoA_DH/ox_N_sf"/>
</dbReference>
<keyword evidence="4 6" id="KW-0274">FAD</keyword>
<comment type="similarity">
    <text evidence="2 6">Belongs to the acyl-CoA dehydrogenase family.</text>
</comment>
<keyword evidence="5 6" id="KW-0560">Oxidoreductase</keyword>
<feature type="domain" description="Acyl-CoA oxidase/dehydrogenase middle" evidence="8">
    <location>
        <begin position="298"/>
        <end position="398"/>
    </location>
</feature>
<dbReference type="GO" id="GO:0003995">
    <property type="term" value="F:acyl-CoA dehydrogenase activity"/>
    <property type="evidence" value="ECO:0007669"/>
    <property type="project" value="InterPro"/>
</dbReference>
<gene>
    <name evidence="10" type="primary">mmgC_1</name>
    <name evidence="10" type="ORF">OCH7691_00840</name>
</gene>
<dbReference type="EC" id="1.3.99.-" evidence="10"/>
<evidence type="ECO:0000256" key="4">
    <source>
        <dbReference type="ARBA" id="ARBA00022827"/>
    </source>
</evidence>
<evidence type="ECO:0000313" key="10">
    <source>
        <dbReference type="EMBL" id="SLN26660.1"/>
    </source>
</evidence>
<dbReference type="Pfam" id="PF02770">
    <property type="entry name" value="Acyl-CoA_dh_M"/>
    <property type="match status" value="1"/>
</dbReference>